<comment type="similarity">
    <text evidence="1 5">Belongs to the DTD family.</text>
</comment>
<dbReference type="SUPFAM" id="SSF69500">
    <property type="entry name" value="DTD-like"/>
    <property type="match status" value="1"/>
</dbReference>
<gene>
    <name evidence="6" type="ORF">ACHAWO_010285</name>
</gene>
<keyword evidence="5" id="KW-0694">RNA-binding</keyword>
<dbReference type="Gene3D" id="3.50.80.10">
    <property type="entry name" value="D-tyrosyl-tRNA(Tyr) deacylase"/>
    <property type="match status" value="1"/>
</dbReference>
<keyword evidence="7" id="KW-1185">Reference proteome</keyword>
<protein>
    <recommendedName>
        <fullName evidence="2 5">D-aminoacyl-tRNA deacylase</fullName>
        <ecNumber evidence="2 5">3.1.1.96</ecNumber>
    </recommendedName>
</protein>
<dbReference type="GO" id="GO:0000049">
    <property type="term" value="F:tRNA binding"/>
    <property type="evidence" value="ECO:0007669"/>
    <property type="project" value="UniProtKB-KW"/>
</dbReference>
<dbReference type="PANTHER" id="PTHR10472">
    <property type="entry name" value="D-TYROSYL-TRNA TYR DEACYLASE"/>
    <property type="match status" value="1"/>
</dbReference>
<keyword evidence="5" id="KW-0963">Cytoplasm</keyword>
<evidence type="ECO:0000313" key="6">
    <source>
        <dbReference type="EMBL" id="KAL3781383.1"/>
    </source>
</evidence>
<dbReference type="Pfam" id="PF02580">
    <property type="entry name" value="Tyr_Deacylase"/>
    <property type="match status" value="1"/>
</dbReference>
<evidence type="ECO:0000256" key="3">
    <source>
        <dbReference type="ARBA" id="ARBA00047676"/>
    </source>
</evidence>
<keyword evidence="5" id="KW-0820">tRNA-binding</keyword>
<organism evidence="6 7">
    <name type="scientific">Cyclotella atomus</name>
    <dbReference type="NCBI Taxonomy" id="382360"/>
    <lineage>
        <taxon>Eukaryota</taxon>
        <taxon>Sar</taxon>
        <taxon>Stramenopiles</taxon>
        <taxon>Ochrophyta</taxon>
        <taxon>Bacillariophyta</taxon>
        <taxon>Coscinodiscophyceae</taxon>
        <taxon>Thalassiosirophycidae</taxon>
        <taxon>Stephanodiscales</taxon>
        <taxon>Stephanodiscaceae</taxon>
        <taxon>Cyclotella</taxon>
    </lineage>
</organism>
<dbReference type="PANTHER" id="PTHR10472:SF5">
    <property type="entry name" value="D-AMINOACYL-TRNA DEACYLASE 1"/>
    <property type="match status" value="1"/>
</dbReference>
<dbReference type="EMBL" id="JALLPJ020000848">
    <property type="protein sequence ID" value="KAL3781383.1"/>
    <property type="molecule type" value="Genomic_DNA"/>
</dbReference>
<name>A0ABD3P1L9_9STRA</name>
<keyword evidence="5" id="KW-0378">Hydrolase</keyword>
<comment type="caution">
    <text evidence="6">The sequence shown here is derived from an EMBL/GenBank/DDBJ whole genome shotgun (WGS) entry which is preliminary data.</text>
</comment>
<dbReference type="GO" id="GO:0005737">
    <property type="term" value="C:cytoplasm"/>
    <property type="evidence" value="ECO:0007669"/>
    <property type="project" value="UniProtKB-SubCell"/>
</dbReference>
<dbReference type="GO" id="GO:0051499">
    <property type="term" value="F:D-aminoacyl-tRNA deacylase activity"/>
    <property type="evidence" value="ECO:0007669"/>
    <property type="project" value="UniProtKB-EC"/>
</dbReference>
<dbReference type="FunFam" id="3.50.80.10:FF:000001">
    <property type="entry name" value="D-aminoacyl-tRNA deacylase"/>
    <property type="match status" value="1"/>
</dbReference>
<dbReference type="NCBIfam" id="TIGR00256">
    <property type="entry name" value="D-aminoacyl-tRNA deacylase"/>
    <property type="match status" value="1"/>
</dbReference>
<evidence type="ECO:0000256" key="1">
    <source>
        <dbReference type="ARBA" id="ARBA00009673"/>
    </source>
</evidence>
<comment type="subcellular location">
    <subcellularLocation>
        <location evidence="5">Cytoplasm</location>
    </subcellularLocation>
</comment>
<comment type="catalytic activity">
    <reaction evidence="4">
        <text>a D-aminoacyl-tRNA + H2O = a tRNA + a D-alpha-amino acid + H(+)</text>
        <dbReference type="Rhea" id="RHEA:13953"/>
        <dbReference type="Rhea" id="RHEA-COMP:10123"/>
        <dbReference type="Rhea" id="RHEA-COMP:10124"/>
        <dbReference type="ChEBI" id="CHEBI:15377"/>
        <dbReference type="ChEBI" id="CHEBI:15378"/>
        <dbReference type="ChEBI" id="CHEBI:59871"/>
        <dbReference type="ChEBI" id="CHEBI:78442"/>
        <dbReference type="ChEBI" id="CHEBI:79333"/>
        <dbReference type="EC" id="3.1.1.96"/>
    </reaction>
</comment>
<reference evidence="6 7" key="1">
    <citation type="submission" date="2024-10" db="EMBL/GenBank/DDBJ databases">
        <title>Updated reference genomes for cyclostephanoid diatoms.</title>
        <authorList>
            <person name="Roberts W.R."/>
            <person name="Alverson A.J."/>
        </authorList>
    </citation>
    <scope>NUCLEOTIDE SEQUENCE [LARGE SCALE GENOMIC DNA]</scope>
    <source>
        <strain evidence="6 7">AJA010-31</strain>
    </source>
</reference>
<dbReference type="AlphaFoldDB" id="A0ABD3P1L9"/>
<evidence type="ECO:0000256" key="4">
    <source>
        <dbReference type="ARBA" id="ARBA00048018"/>
    </source>
</evidence>
<dbReference type="EC" id="3.1.1.96" evidence="2 5"/>
<evidence type="ECO:0000256" key="5">
    <source>
        <dbReference type="RuleBase" id="RU003470"/>
    </source>
</evidence>
<proteinExistence type="inferred from homology"/>
<sequence>MRVVIQRVKSASVTIDINQKPTIISTIGPGIMALVGIHIEDTKEDLEWCAKRLLSVKLWENESGAAWRQHIKQKDYEILCVSQFTLYGTLSKKNTKPNYELAMKSIQAEEMYNSFLETLRSGYEVDKIKDGKFGAMMDVALVNDGPVTLVIDSREEKMGSRVSSVESIDER</sequence>
<dbReference type="Proteomes" id="UP001530400">
    <property type="component" value="Unassembled WGS sequence"/>
</dbReference>
<dbReference type="InterPro" id="IPR023509">
    <property type="entry name" value="DTD-like_sf"/>
</dbReference>
<evidence type="ECO:0000313" key="7">
    <source>
        <dbReference type="Proteomes" id="UP001530400"/>
    </source>
</evidence>
<accession>A0ABD3P1L9</accession>
<evidence type="ECO:0000256" key="2">
    <source>
        <dbReference type="ARBA" id="ARBA00013056"/>
    </source>
</evidence>
<comment type="catalytic activity">
    <reaction evidence="3">
        <text>glycyl-tRNA(Ala) + H2O = tRNA(Ala) + glycine + H(+)</text>
        <dbReference type="Rhea" id="RHEA:53744"/>
        <dbReference type="Rhea" id="RHEA-COMP:9657"/>
        <dbReference type="Rhea" id="RHEA-COMP:13640"/>
        <dbReference type="ChEBI" id="CHEBI:15377"/>
        <dbReference type="ChEBI" id="CHEBI:15378"/>
        <dbReference type="ChEBI" id="CHEBI:57305"/>
        <dbReference type="ChEBI" id="CHEBI:78442"/>
        <dbReference type="ChEBI" id="CHEBI:78522"/>
        <dbReference type="EC" id="3.1.1.96"/>
    </reaction>
</comment>
<dbReference type="InterPro" id="IPR003732">
    <property type="entry name" value="Daa-tRNA_deacyls_DTD"/>
</dbReference>